<keyword evidence="1" id="KW-0472">Membrane</keyword>
<feature type="transmembrane region" description="Helical" evidence="1">
    <location>
        <begin position="153"/>
        <end position="172"/>
    </location>
</feature>
<organism evidence="2 3">
    <name type="scientific">Mesorhizobium robiniae</name>
    <dbReference type="NCBI Taxonomy" id="559315"/>
    <lineage>
        <taxon>Bacteria</taxon>
        <taxon>Pseudomonadati</taxon>
        <taxon>Pseudomonadota</taxon>
        <taxon>Alphaproteobacteria</taxon>
        <taxon>Hyphomicrobiales</taxon>
        <taxon>Phyllobacteriaceae</taxon>
        <taxon>Mesorhizobium</taxon>
    </lineage>
</organism>
<evidence type="ECO:0000256" key="1">
    <source>
        <dbReference type="SAM" id="Phobius"/>
    </source>
</evidence>
<gene>
    <name evidence="2" type="ORF">ABID19_001213</name>
</gene>
<protein>
    <submittedName>
        <fullName evidence="2">Uncharacterized protein</fullName>
    </submittedName>
</protein>
<keyword evidence="1" id="KW-0812">Transmembrane</keyword>
<sequence>MVKVVAWGSTSRRIGALSISVDQMIGIIESHNIKEVSAKKTYWKKTIHFESIDDIKKNKARLSGNPLFYLDGVNLEFSFGAAKLWFWLSDKESHKEDLMLSLYHELAAHKSSMDKIFDFCYKLYIPTLTFLLLSAIFKGKFESYINLNGDKLATFVFLPCLAIVLINGSRVLRSGITYTPVPGFWTRHGSNIAAGLIGAIVLGWLGVVGKILMSGAKP</sequence>
<feature type="transmembrane region" description="Helical" evidence="1">
    <location>
        <begin position="123"/>
        <end position="141"/>
    </location>
</feature>
<keyword evidence="1" id="KW-1133">Transmembrane helix</keyword>
<feature type="transmembrane region" description="Helical" evidence="1">
    <location>
        <begin position="192"/>
        <end position="213"/>
    </location>
</feature>
<dbReference type="Proteomes" id="UP001549204">
    <property type="component" value="Unassembled WGS sequence"/>
</dbReference>
<reference evidence="2 3" key="1">
    <citation type="submission" date="2024-06" db="EMBL/GenBank/DDBJ databases">
        <title>Genomic Encyclopedia of Type Strains, Phase IV (KMG-IV): sequencing the most valuable type-strain genomes for metagenomic binning, comparative biology and taxonomic classification.</title>
        <authorList>
            <person name="Goeker M."/>
        </authorList>
    </citation>
    <scope>NUCLEOTIDE SEQUENCE [LARGE SCALE GENOMIC DNA]</scope>
    <source>
        <strain evidence="2 3">DSM 100022</strain>
    </source>
</reference>
<proteinExistence type="predicted"/>
<accession>A0ABV2GIT0</accession>
<evidence type="ECO:0000313" key="3">
    <source>
        <dbReference type="Proteomes" id="UP001549204"/>
    </source>
</evidence>
<dbReference type="RefSeq" id="WP_354488804.1">
    <property type="nucleotide sequence ID" value="NZ_JBEPMC010000002.1"/>
</dbReference>
<keyword evidence="3" id="KW-1185">Reference proteome</keyword>
<comment type="caution">
    <text evidence="2">The sequence shown here is derived from an EMBL/GenBank/DDBJ whole genome shotgun (WGS) entry which is preliminary data.</text>
</comment>
<evidence type="ECO:0000313" key="2">
    <source>
        <dbReference type="EMBL" id="MET3578196.1"/>
    </source>
</evidence>
<name>A0ABV2GIT0_9HYPH</name>
<dbReference type="EMBL" id="JBEPMC010000002">
    <property type="protein sequence ID" value="MET3578196.1"/>
    <property type="molecule type" value="Genomic_DNA"/>
</dbReference>